<reference evidence="2 3" key="1">
    <citation type="journal article" date="2019" name="Int. J. Syst. Evol. Microbiol.">
        <title>The Global Catalogue of Microorganisms (GCM) 10K type strain sequencing project: providing services to taxonomists for standard genome sequencing and annotation.</title>
        <authorList>
            <consortium name="The Broad Institute Genomics Platform"/>
            <consortium name="The Broad Institute Genome Sequencing Center for Infectious Disease"/>
            <person name="Wu L."/>
            <person name="Ma J."/>
        </authorList>
    </citation>
    <scope>NUCLEOTIDE SEQUENCE [LARGE SCALE GENOMIC DNA]</scope>
    <source>
        <strain evidence="2 3">JCM 11136</strain>
    </source>
</reference>
<sequence>MDDARRRLGAAQEELLSALVAGGEPPEGFDPERLRIQSASLVSKRREVVARLRPDAATAAGGALAAEFAAYARSRERPPPGYRSDADDFAAWLRVRGLMPDPGPHRRWRDLSPGSRWRELLPRFRGWRDRLLRRRDTS</sequence>
<organism evidence="2 3">
    <name type="scientific">Nonomuraea longicatena</name>
    <dbReference type="NCBI Taxonomy" id="83682"/>
    <lineage>
        <taxon>Bacteria</taxon>
        <taxon>Bacillati</taxon>
        <taxon>Actinomycetota</taxon>
        <taxon>Actinomycetes</taxon>
        <taxon>Streptosporangiales</taxon>
        <taxon>Streptosporangiaceae</taxon>
        <taxon>Nonomuraea</taxon>
    </lineage>
</organism>
<evidence type="ECO:0000259" key="1">
    <source>
        <dbReference type="Pfam" id="PF26136"/>
    </source>
</evidence>
<dbReference type="Proteomes" id="UP001501578">
    <property type="component" value="Unassembled WGS sequence"/>
</dbReference>
<dbReference type="EMBL" id="BAAAHQ010000044">
    <property type="protein sequence ID" value="GAA0949296.1"/>
    <property type="molecule type" value="Genomic_DNA"/>
</dbReference>
<keyword evidence="3" id="KW-1185">Reference proteome</keyword>
<proteinExistence type="predicted"/>
<gene>
    <name evidence="2" type="ORF">GCM10009560_67390</name>
</gene>
<dbReference type="InterPro" id="IPR058711">
    <property type="entry name" value="SCO6045-like_C"/>
</dbReference>
<accession>A0ABN1QYS6</accession>
<protein>
    <recommendedName>
        <fullName evidence="1">SCO6045-like C-terminal domain-containing protein</fullName>
    </recommendedName>
</protein>
<name>A0ABN1QYS6_9ACTN</name>
<dbReference type="RefSeq" id="WP_343954278.1">
    <property type="nucleotide sequence ID" value="NZ_BAAAHQ010000044.1"/>
</dbReference>
<evidence type="ECO:0000313" key="3">
    <source>
        <dbReference type="Proteomes" id="UP001501578"/>
    </source>
</evidence>
<feature type="domain" description="SCO6045-like C-terminal" evidence="1">
    <location>
        <begin position="10"/>
        <end position="94"/>
    </location>
</feature>
<dbReference type="Pfam" id="PF26136">
    <property type="entry name" value="SCO6045_C"/>
    <property type="match status" value="1"/>
</dbReference>
<evidence type="ECO:0000313" key="2">
    <source>
        <dbReference type="EMBL" id="GAA0949296.1"/>
    </source>
</evidence>
<comment type="caution">
    <text evidence="2">The sequence shown here is derived from an EMBL/GenBank/DDBJ whole genome shotgun (WGS) entry which is preliminary data.</text>
</comment>